<evidence type="ECO:0000256" key="5">
    <source>
        <dbReference type="ARBA" id="ARBA00022822"/>
    </source>
</evidence>
<comment type="cofactor">
    <cofactor evidence="9">
        <name>Mg(2+)</name>
        <dbReference type="ChEBI" id="CHEBI:18420"/>
    </cofactor>
    <text evidence="9">Binds 2 magnesium ions per monomer.</text>
</comment>
<dbReference type="GO" id="GO:0000162">
    <property type="term" value="P:L-tryptophan biosynthetic process"/>
    <property type="evidence" value="ECO:0007669"/>
    <property type="project" value="UniProtKB-UniRule"/>
</dbReference>
<feature type="binding site" evidence="9">
    <location>
        <position position="120"/>
    </location>
    <ligand>
        <name>5-phospho-alpha-D-ribose 1-diphosphate</name>
        <dbReference type="ChEBI" id="CHEBI:58017"/>
    </ligand>
</feature>
<comment type="catalytic activity">
    <reaction evidence="7 9">
        <text>N-(5-phospho-beta-D-ribosyl)anthranilate + diphosphate = 5-phospho-alpha-D-ribose 1-diphosphate + anthranilate</text>
        <dbReference type="Rhea" id="RHEA:11768"/>
        <dbReference type="ChEBI" id="CHEBI:16567"/>
        <dbReference type="ChEBI" id="CHEBI:18277"/>
        <dbReference type="ChEBI" id="CHEBI:33019"/>
        <dbReference type="ChEBI" id="CHEBI:58017"/>
        <dbReference type="EC" id="2.4.2.18"/>
    </reaction>
</comment>
<dbReference type="PATRIC" id="fig|56193.3.peg.3146"/>
<name>A0A0M3AQX7_9SPHN</name>
<dbReference type="InterPro" id="IPR017459">
    <property type="entry name" value="Glycosyl_Trfase_fam3_N_dom"/>
</dbReference>
<dbReference type="Gene3D" id="3.40.1030.10">
    <property type="entry name" value="Nucleoside phosphorylase/phosphoribosyltransferase catalytic domain"/>
    <property type="match status" value="1"/>
</dbReference>
<keyword evidence="4 9" id="KW-0808">Transferase</keyword>
<feature type="binding site" evidence="9">
    <location>
        <begin position="90"/>
        <end position="93"/>
    </location>
    <ligand>
        <name>5-phospho-alpha-D-ribose 1-diphosphate</name>
        <dbReference type="ChEBI" id="CHEBI:58017"/>
    </ligand>
</feature>
<organism evidence="12 13">
    <name type="scientific">Sphingobium chungbukense</name>
    <dbReference type="NCBI Taxonomy" id="56193"/>
    <lineage>
        <taxon>Bacteria</taxon>
        <taxon>Pseudomonadati</taxon>
        <taxon>Pseudomonadota</taxon>
        <taxon>Alphaproteobacteria</taxon>
        <taxon>Sphingomonadales</taxon>
        <taxon>Sphingomonadaceae</taxon>
        <taxon>Sphingobium</taxon>
    </lineage>
</organism>
<keyword evidence="5 9" id="KW-0822">Tryptophan biosynthesis</keyword>
<dbReference type="NCBIfam" id="TIGR01245">
    <property type="entry name" value="trpD"/>
    <property type="match status" value="1"/>
</dbReference>
<dbReference type="PANTHER" id="PTHR43285">
    <property type="entry name" value="ANTHRANILATE PHOSPHORIBOSYLTRANSFERASE"/>
    <property type="match status" value="1"/>
</dbReference>
<gene>
    <name evidence="9" type="primary">trpD</name>
    <name evidence="12" type="ORF">YP76_15055</name>
</gene>
<comment type="function">
    <text evidence="9">Catalyzes the transfer of the phosphoribosyl group of 5-phosphorylribose-1-pyrophosphate (PRPP) to anthranilate to yield N-(5'-phosphoribosyl)-anthranilate (PRA).</text>
</comment>
<comment type="subunit">
    <text evidence="9">Homodimer.</text>
</comment>
<feature type="binding site" evidence="9">
    <location>
        <begin position="108"/>
        <end position="116"/>
    </location>
    <ligand>
        <name>5-phospho-alpha-D-ribose 1-diphosphate</name>
        <dbReference type="ChEBI" id="CHEBI:58017"/>
    </ligand>
</feature>
<keyword evidence="9" id="KW-0460">Magnesium</keyword>
<dbReference type="HAMAP" id="MF_00211">
    <property type="entry name" value="TrpD"/>
    <property type="match status" value="1"/>
</dbReference>
<keyword evidence="13" id="KW-1185">Reference proteome</keyword>
<dbReference type="Gene3D" id="1.20.970.10">
    <property type="entry name" value="Transferase, Pyrimidine Nucleoside Phosphorylase, Chain C"/>
    <property type="match status" value="1"/>
</dbReference>
<comment type="similarity">
    <text evidence="9">Belongs to the anthranilate phosphoribosyltransferase family.</text>
</comment>
<dbReference type="PANTHER" id="PTHR43285:SF2">
    <property type="entry name" value="ANTHRANILATE PHOSPHORIBOSYLTRANSFERASE"/>
    <property type="match status" value="1"/>
</dbReference>
<evidence type="ECO:0000256" key="7">
    <source>
        <dbReference type="ARBA" id="ARBA00052328"/>
    </source>
</evidence>
<dbReference type="FunFam" id="3.40.1030.10:FF:000002">
    <property type="entry name" value="Anthranilate phosphoribosyltransferase"/>
    <property type="match status" value="1"/>
</dbReference>
<keyword evidence="3 9" id="KW-0328">Glycosyltransferase</keyword>
<evidence type="ECO:0000256" key="1">
    <source>
        <dbReference type="ARBA" id="ARBA00004907"/>
    </source>
</evidence>
<dbReference type="RefSeq" id="WP_046764459.1">
    <property type="nucleotide sequence ID" value="NZ_LBIC01000007.1"/>
</dbReference>
<dbReference type="InterPro" id="IPR005940">
    <property type="entry name" value="Anthranilate_Pribosyl_Tfrase"/>
</dbReference>
<evidence type="ECO:0000256" key="3">
    <source>
        <dbReference type="ARBA" id="ARBA00022676"/>
    </source>
</evidence>
<evidence type="ECO:0000256" key="4">
    <source>
        <dbReference type="ARBA" id="ARBA00022679"/>
    </source>
</evidence>
<evidence type="ECO:0000256" key="9">
    <source>
        <dbReference type="HAMAP-Rule" id="MF_00211"/>
    </source>
</evidence>
<feature type="binding site" evidence="9">
    <location>
        <position position="80"/>
    </location>
    <ligand>
        <name>anthranilate</name>
        <dbReference type="ChEBI" id="CHEBI:16567"/>
        <label>1</label>
    </ligand>
</feature>
<feature type="binding site" evidence="9">
    <location>
        <position position="111"/>
    </location>
    <ligand>
        <name>anthranilate</name>
        <dbReference type="ChEBI" id="CHEBI:16567"/>
        <label>1</label>
    </ligand>
</feature>
<dbReference type="Pfam" id="PF02885">
    <property type="entry name" value="Glycos_trans_3N"/>
    <property type="match status" value="1"/>
</dbReference>
<evidence type="ECO:0000256" key="6">
    <source>
        <dbReference type="ARBA" id="ARBA00023141"/>
    </source>
</evidence>
<comment type="caution">
    <text evidence="9">Lacks conserved residue(s) required for the propagation of feature annotation.</text>
</comment>
<keyword evidence="9" id="KW-0479">Metal-binding</keyword>
<comment type="similarity">
    <text evidence="8">In the C-terminal section; belongs to the anthranilate phosphoribosyltransferase family.</text>
</comment>
<proteinExistence type="inferred from homology"/>
<dbReference type="STRING" id="56193.YP76_15055"/>
<comment type="pathway">
    <text evidence="1 9">Amino-acid biosynthesis; L-tryptophan biosynthesis; L-tryptophan from chorismate: step 2/5.</text>
</comment>
<keyword evidence="6 9" id="KW-0057">Aromatic amino acid biosynthesis</keyword>
<dbReference type="AlphaFoldDB" id="A0A0M3AQX7"/>
<dbReference type="SUPFAM" id="SSF52418">
    <property type="entry name" value="Nucleoside phosphorylase/phosphoribosyltransferase catalytic domain"/>
    <property type="match status" value="1"/>
</dbReference>
<feature type="domain" description="Glycosyl transferase family 3" evidence="10">
    <location>
        <begin position="74"/>
        <end position="324"/>
    </location>
</feature>
<evidence type="ECO:0000259" key="10">
    <source>
        <dbReference type="Pfam" id="PF00591"/>
    </source>
</evidence>
<evidence type="ECO:0000256" key="2">
    <source>
        <dbReference type="ARBA" id="ARBA00022605"/>
    </source>
</evidence>
<dbReference type="InterPro" id="IPR036320">
    <property type="entry name" value="Glycosyl_Trfase_fam3_N_dom_sf"/>
</dbReference>
<accession>A0A0M3AQX7</accession>
<feature type="binding site" evidence="9">
    <location>
        <position position="226"/>
    </location>
    <ligand>
        <name>Mg(2+)</name>
        <dbReference type="ChEBI" id="CHEBI:18420"/>
        <label>1</label>
    </ligand>
</feature>
<dbReference type="InterPro" id="IPR000312">
    <property type="entry name" value="Glycosyl_Trfase_fam3"/>
</dbReference>
<dbReference type="EMBL" id="LBIC01000007">
    <property type="protein sequence ID" value="KKW90939.1"/>
    <property type="molecule type" value="Genomic_DNA"/>
</dbReference>
<feature type="binding site" evidence="9">
    <location>
        <position position="166"/>
    </location>
    <ligand>
        <name>anthranilate</name>
        <dbReference type="ChEBI" id="CHEBI:16567"/>
        <label>2</label>
    </ligand>
</feature>
<dbReference type="InterPro" id="IPR035902">
    <property type="entry name" value="Nuc_phospho_transferase"/>
</dbReference>
<dbReference type="UniPathway" id="UPA00035">
    <property type="reaction ID" value="UER00041"/>
</dbReference>
<feature type="binding site" evidence="9">
    <location>
        <position position="226"/>
    </location>
    <ligand>
        <name>Mg(2+)</name>
        <dbReference type="ChEBI" id="CHEBI:18420"/>
        <label>2</label>
    </ligand>
</feature>
<evidence type="ECO:0000256" key="8">
    <source>
        <dbReference type="ARBA" id="ARBA00061188"/>
    </source>
</evidence>
<dbReference type="GO" id="GO:0004048">
    <property type="term" value="F:anthranilate phosphoribosyltransferase activity"/>
    <property type="evidence" value="ECO:0007669"/>
    <property type="project" value="UniProtKB-UniRule"/>
</dbReference>
<feature type="binding site" evidence="9">
    <location>
        <position position="88"/>
    </location>
    <ligand>
        <name>5-phospho-alpha-D-ribose 1-diphosphate</name>
        <dbReference type="ChEBI" id="CHEBI:58017"/>
    </ligand>
</feature>
<evidence type="ECO:0000313" key="13">
    <source>
        <dbReference type="Proteomes" id="UP000033874"/>
    </source>
</evidence>
<sequence length="335" mass="34527">MTRLPDPKLPDPSGPLDAQQAAAAFDLLFDANLPQEDIASFLVTMARRGETATEIAAAARAMRARMIPVSAPANAIDVCGTGGDGHHTLNVSTAVSLVVAASGTPVAKHGNRAASSKAGAADTLEALGLDLDRAAATAEATLADLGICFLFAQNYHPALKGLASIRKAIGERTIFNLMGPLANPARVRRQLVGIARPDYVPIYAEALAALGVDHAMIVSGDEGLDELSLAGGNDLAEVKGNSLVAMHRLTAAELGLSTHPVDAIRGGDPAHNAAALRALLQGETGPYRDAVLLNAAAALVVADAVADFREGVEEAAETIDRGLANALLNCWIAYK</sequence>
<feature type="binding site" evidence="9">
    <location>
        <position position="80"/>
    </location>
    <ligand>
        <name>5-phospho-alpha-D-ribose 1-diphosphate</name>
        <dbReference type="ChEBI" id="CHEBI:58017"/>
    </ligand>
</feature>
<feature type="binding site" evidence="9">
    <location>
        <position position="225"/>
    </location>
    <ligand>
        <name>Mg(2+)</name>
        <dbReference type="ChEBI" id="CHEBI:18420"/>
        <label>2</label>
    </ligand>
</feature>
<feature type="domain" description="Glycosyl transferase family 3 N-terminal" evidence="11">
    <location>
        <begin position="15"/>
        <end position="65"/>
    </location>
</feature>
<evidence type="ECO:0000259" key="11">
    <source>
        <dbReference type="Pfam" id="PF02885"/>
    </source>
</evidence>
<dbReference type="GO" id="GO:0005829">
    <property type="term" value="C:cytosol"/>
    <property type="evidence" value="ECO:0007669"/>
    <property type="project" value="TreeGrafter"/>
</dbReference>
<dbReference type="GO" id="GO:0000287">
    <property type="term" value="F:magnesium ion binding"/>
    <property type="evidence" value="ECO:0007669"/>
    <property type="project" value="UniProtKB-UniRule"/>
</dbReference>
<evidence type="ECO:0000313" key="12">
    <source>
        <dbReference type="EMBL" id="KKW90939.1"/>
    </source>
</evidence>
<dbReference type="Proteomes" id="UP000033874">
    <property type="component" value="Unassembled WGS sequence"/>
</dbReference>
<protein>
    <recommendedName>
        <fullName evidence="9">Anthranilate phosphoribosyltransferase</fullName>
        <ecNumber evidence="9">2.4.2.18</ecNumber>
    </recommendedName>
</protein>
<feature type="binding site" evidence="9">
    <location>
        <begin position="83"/>
        <end position="84"/>
    </location>
    <ligand>
        <name>5-phospho-alpha-D-ribose 1-diphosphate</name>
        <dbReference type="ChEBI" id="CHEBI:58017"/>
    </ligand>
</feature>
<feature type="binding site" evidence="9">
    <location>
        <position position="92"/>
    </location>
    <ligand>
        <name>Mg(2+)</name>
        <dbReference type="ChEBI" id="CHEBI:18420"/>
        <label>1</label>
    </ligand>
</feature>
<dbReference type="SUPFAM" id="SSF47648">
    <property type="entry name" value="Nucleoside phosphorylase/phosphoribosyltransferase N-terminal domain"/>
    <property type="match status" value="1"/>
</dbReference>
<dbReference type="Pfam" id="PF00591">
    <property type="entry name" value="Glycos_transf_3"/>
    <property type="match status" value="1"/>
</dbReference>
<dbReference type="EC" id="2.4.2.18" evidence="9"/>
<keyword evidence="2 9" id="KW-0028">Amino-acid biosynthesis</keyword>
<comment type="caution">
    <text evidence="12">The sequence shown here is derived from an EMBL/GenBank/DDBJ whole genome shotgun (WGS) entry which is preliminary data.</text>
</comment>
<reference evidence="12 13" key="1">
    <citation type="submission" date="2015-04" db="EMBL/GenBank/DDBJ databases">
        <title>Genome sequence of aromatic hydrocarbons-degrading Sphingobium chungbukense DJ77.</title>
        <authorList>
            <person name="Kim Y.-C."/>
            <person name="Chae J.-C."/>
        </authorList>
    </citation>
    <scope>NUCLEOTIDE SEQUENCE [LARGE SCALE GENOMIC DNA]</scope>
    <source>
        <strain evidence="12 13">DJ77</strain>
    </source>
</reference>